<gene>
    <name evidence="2" type="ORF">PVAND_007271</name>
</gene>
<proteinExistence type="predicted"/>
<dbReference type="EMBL" id="JADBJN010000002">
    <property type="protein sequence ID" value="KAG5677516.1"/>
    <property type="molecule type" value="Genomic_DNA"/>
</dbReference>
<protein>
    <recommendedName>
        <fullName evidence="4">Transmembrane protein</fullName>
    </recommendedName>
</protein>
<feature type="transmembrane region" description="Helical" evidence="1">
    <location>
        <begin position="157"/>
        <end position="181"/>
    </location>
</feature>
<keyword evidence="3" id="KW-1185">Reference proteome</keyword>
<feature type="transmembrane region" description="Helical" evidence="1">
    <location>
        <begin position="7"/>
        <end position="35"/>
    </location>
</feature>
<feature type="transmembrane region" description="Helical" evidence="1">
    <location>
        <begin position="128"/>
        <end position="145"/>
    </location>
</feature>
<sequence length="194" mass="21713">MLTVKKFGALFNLSIGGYFAAFVGIIFAVLTIFVFCPDIDLADDEEGSSIVNSTVSNVLATTMATISASTEDPTPDDDDEEMTEAEKKDEINDTVLGVNICLIFFGWILLISSVLLAYAVFKRQSRLTIPYIFALFETVLLVILLEILPEFIDELGIGWFLLLNFLIALSSYLLIVVYSLYCEFKEEELNRLNF</sequence>
<keyword evidence="1" id="KW-0812">Transmembrane</keyword>
<feature type="transmembrane region" description="Helical" evidence="1">
    <location>
        <begin position="96"/>
        <end position="121"/>
    </location>
</feature>
<keyword evidence="1" id="KW-1133">Transmembrane helix</keyword>
<keyword evidence="1" id="KW-0472">Membrane</keyword>
<accession>A0A9J6C5R1</accession>
<reference evidence="2" key="1">
    <citation type="submission" date="2021-03" db="EMBL/GenBank/DDBJ databases">
        <title>Chromosome level genome of the anhydrobiotic midge Polypedilum vanderplanki.</title>
        <authorList>
            <person name="Yoshida Y."/>
            <person name="Kikawada T."/>
            <person name="Gusev O."/>
        </authorList>
    </citation>
    <scope>NUCLEOTIDE SEQUENCE</scope>
    <source>
        <strain evidence="2">NIAS01</strain>
        <tissue evidence="2">Whole body or cell culture</tissue>
    </source>
</reference>
<comment type="caution">
    <text evidence="2">The sequence shown here is derived from an EMBL/GenBank/DDBJ whole genome shotgun (WGS) entry which is preliminary data.</text>
</comment>
<organism evidence="2 3">
    <name type="scientific">Polypedilum vanderplanki</name>
    <name type="common">Sleeping chironomid midge</name>
    <dbReference type="NCBI Taxonomy" id="319348"/>
    <lineage>
        <taxon>Eukaryota</taxon>
        <taxon>Metazoa</taxon>
        <taxon>Ecdysozoa</taxon>
        <taxon>Arthropoda</taxon>
        <taxon>Hexapoda</taxon>
        <taxon>Insecta</taxon>
        <taxon>Pterygota</taxon>
        <taxon>Neoptera</taxon>
        <taxon>Endopterygota</taxon>
        <taxon>Diptera</taxon>
        <taxon>Nematocera</taxon>
        <taxon>Chironomoidea</taxon>
        <taxon>Chironomidae</taxon>
        <taxon>Chironominae</taxon>
        <taxon>Polypedilum</taxon>
        <taxon>Polypedilum</taxon>
    </lineage>
</organism>
<name>A0A9J6C5R1_POLVA</name>
<evidence type="ECO:0000313" key="2">
    <source>
        <dbReference type="EMBL" id="KAG5677516.1"/>
    </source>
</evidence>
<evidence type="ECO:0008006" key="4">
    <source>
        <dbReference type="Google" id="ProtNLM"/>
    </source>
</evidence>
<dbReference type="Proteomes" id="UP001107558">
    <property type="component" value="Chromosome 2"/>
</dbReference>
<dbReference type="AlphaFoldDB" id="A0A9J6C5R1"/>
<evidence type="ECO:0000256" key="1">
    <source>
        <dbReference type="SAM" id="Phobius"/>
    </source>
</evidence>
<evidence type="ECO:0000313" key="3">
    <source>
        <dbReference type="Proteomes" id="UP001107558"/>
    </source>
</evidence>